<evidence type="ECO:0000313" key="2">
    <source>
        <dbReference type="EMBL" id="AFH21267.1"/>
    </source>
</evidence>
<keyword evidence="1" id="KW-0472">Membrane</keyword>
<protein>
    <recommendedName>
        <fullName evidence="4">Transmembrane protein</fullName>
    </recommendedName>
</protein>
<evidence type="ECO:0008006" key="4">
    <source>
        <dbReference type="Google" id="ProtNLM"/>
    </source>
</evidence>
<feature type="transmembrane region" description="Helical" evidence="1">
    <location>
        <begin position="15"/>
        <end position="39"/>
    </location>
</feature>
<gene>
    <name evidence="2" type="ORF">CR3_102</name>
</gene>
<keyword evidence="1" id="KW-1133">Transmembrane helix</keyword>
<dbReference type="RefSeq" id="YP_006383117.1">
    <property type="nucleotide sequence ID" value="NC_017974.1"/>
</dbReference>
<dbReference type="KEGG" id="vg:12979741"/>
<dbReference type="EMBL" id="JQ691612">
    <property type="protein sequence ID" value="AFH21267.1"/>
    <property type="molecule type" value="Genomic_DNA"/>
</dbReference>
<dbReference type="GeneID" id="12979741"/>
<evidence type="ECO:0000256" key="1">
    <source>
        <dbReference type="SAM" id="Phobius"/>
    </source>
</evidence>
<name>I1TRE4_9CAUD</name>
<organism evidence="2 3">
    <name type="scientific">Cronobacter phage CR3</name>
    <dbReference type="NCBI Taxonomy" id="1162295"/>
    <lineage>
        <taxon>Viruses</taxon>
        <taxon>Duplodnaviria</taxon>
        <taxon>Heunggongvirae</taxon>
        <taxon>Uroviricota</taxon>
        <taxon>Caudoviricetes</taxon>
        <taxon>Vequintavirinae</taxon>
        <taxon>Certrevirus</taxon>
        <taxon>Certrevirus CR3</taxon>
    </lineage>
</organism>
<dbReference type="Proteomes" id="UP000002874">
    <property type="component" value="Segment"/>
</dbReference>
<sequence length="87" mass="9974">MEAVIAFFTAEPAGALITLLTFGLIGLLWLFCVEVSCIYERVRALFNKGLRQGYTWKTVAWMPIRIYVVILIPQIVYILFTEIIKFG</sequence>
<evidence type="ECO:0000313" key="3">
    <source>
        <dbReference type="Proteomes" id="UP000002874"/>
    </source>
</evidence>
<reference evidence="2 3" key="1">
    <citation type="journal article" date="2012" name="J. Virol.">
        <title>Complete Genome Sequence of Cronobacter sakazakii Bacteriophage CR3.</title>
        <authorList>
            <person name="Shin H."/>
            <person name="Lee J.H."/>
            <person name="Kim Y."/>
            <person name="Ryu S."/>
        </authorList>
    </citation>
    <scope>NUCLEOTIDE SEQUENCE [LARGE SCALE GENOMIC DNA]</scope>
</reference>
<keyword evidence="3" id="KW-1185">Reference proteome</keyword>
<feature type="transmembrane region" description="Helical" evidence="1">
    <location>
        <begin position="59"/>
        <end position="80"/>
    </location>
</feature>
<proteinExistence type="predicted"/>
<accession>I1TRE4</accession>
<keyword evidence="1" id="KW-0812">Transmembrane</keyword>
<dbReference type="OrthoDB" id="40319at10239"/>